<dbReference type="EMBL" id="CP002687">
    <property type="protein sequence ID" value="ANM68060.1"/>
    <property type="molecule type" value="Genomic_DNA"/>
</dbReference>
<dbReference type="PANTHER" id="PTHR46913">
    <property type="entry name" value="RING-H2 FINGER PROTEIN ATL16"/>
    <property type="match status" value="1"/>
</dbReference>
<dbReference type="GeneID" id="6241286"/>
<dbReference type="UniPathway" id="UPA00143"/>
<evidence type="ECO:0000256" key="3">
    <source>
        <dbReference type="ARBA" id="ARBA00012483"/>
    </source>
</evidence>
<dbReference type="InterPro" id="IPR001841">
    <property type="entry name" value="Znf_RING"/>
</dbReference>
<dbReference type="GO" id="GO:0016567">
    <property type="term" value="P:protein ubiquitination"/>
    <property type="evidence" value="ECO:0007669"/>
    <property type="project" value="UniProtKB-UniPathway"/>
</dbReference>
<comment type="pathway">
    <text evidence="2">Protein modification; protein ubiquitination.</text>
</comment>
<evidence type="ECO:0000256" key="4">
    <source>
        <dbReference type="ARBA" id="ARBA00022679"/>
    </source>
</evidence>
<dbReference type="GO" id="GO:0008270">
    <property type="term" value="F:zinc ion binding"/>
    <property type="evidence" value="ECO:0007669"/>
    <property type="project" value="UniProtKB-KW"/>
</dbReference>
<dbReference type="SMART" id="SM01197">
    <property type="entry name" value="FANCL_C"/>
    <property type="match status" value="1"/>
</dbReference>
<evidence type="ECO:0000259" key="11">
    <source>
        <dbReference type="PROSITE" id="PS50089"/>
    </source>
</evidence>
<evidence type="ECO:0000313" key="12">
    <source>
        <dbReference type="Araport" id="AT4G17905"/>
    </source>
</evidence>
<keyword evidence="14" id="KW-1185">Reference proteome</keyword>
<dbReference type="PANTHER" id="PTHR46913:SF22">
    <property type="entry name" value="RING-TYPE E3 UBIQUITIN TRANSFERASE"/>
    <property type="match status" value="1"/>
</dbReference>
<keyword evidence="6 9" id="KW-0863">Zinc-finger</keyword>
<evidence type="ECO:0000256" key="10">
    <source>
        <dbReference type="SAM" id="Phobius"/>
    </source>
</evidence>
<keyword evidence="10" id="KW-0812">Transmembrane</keyword>
<dbReference type="Proteomes" id="UP000006548">
    <property type="component" value="Chromosome 4"/>
</dbReference>
<keyword evidence="4" id="KW-0808">Transferase</keyword>
<comment type="catalytic activity">
    <reaction evidence="1">
        <text>S-ubiquitinyl-[E2 ubiquitin-conjugating enzyme]-L-cysteine + [acceptor protein]-L-lysine = [E2 ubiquitin-conjugating enzyme]-L-cysteine + N(6)-ubiquitinyl-[acceptor protein]-L-lysine.</text>
        <dbReference type="EC" id="2.3.2.27"/>
    </reaction>
</comment>
<accession>A0A1P8B8Z6</accession>
<proteinExistence type="predicted"/>
<feature type="transmembrane region" description="Helical" evidence="10">
    <location>
        <begin position="87"/>
        <end position="107"/>
    </location>
</feature>
<name>A0A1P8B8Z6_ARATH</name>
<dbReference type="Araport" id="AT4G17905"/>
<dbReference type="Gene3D" id="3.30.40.10">
    <property type="entry name" value="Zinc/RING finger domain, C3HC4 (zinc finger)"/>
    <property type="match status" value="1"/>
</dbReference>
<reference evidence="13 14" key="1">
    <citation type="journal article" date="1999" name="Nature">
        <title>Sequence and analysis of chromosome 4 of the plant Arabidopsis thaliana.</title>
        <authorList>
            <consortium name="EU"/>
            <consortium name="CSHL and WU Arabidopsis Sequencing Project"/>
            <person name="Mayer K."/>
            <person name="Schuller C."/>
            <person name="Wambutt R."/>
            <person name="Murphy G."/>
            <person name="Volckaert G."/>
            <person name="Pohl T."/>
            <person name="Dusterhoft A."/>
            <person name="Stiekema W."/>
            <person name="Entian K.D."/>
            <person name="Terryn N."/>
            <person name="Harris B."/>
            <person name="Ansorge W."/>
            <person name="Brandt P."/>
            <person name="Grivell L."/>
            <person name="Rieger M."/>
            <person name="Weichselgartner M."/>
            <person name="de Simone V."/>
            <person name="Obermaier B."/>
            <person name="Mache R."/>
            <person name="Muller M."/>
            <person name="Kreis M."/>
            <person name="Delseny M."/>
            <person name="Puigdomenech P."/>
            <person name="Watson M."/>
            <person name="Schmidtheini T."/>
            <person name="Reichert B."/>
            <person name="Portatelle D."/>
            <person name="Perez-Alonso M."/>
            <person name="Boutry M."/>
            <person name="Bancroft I."/>
            <person name="Vos P."/>
            <person name="Hoheisel J."/>
            <person name="Zimmermann W."/>
            <person name="Wedler H."/>
            <person name="Ridley P."/>
            <person name="Langham S.A."/>
            <person name="McCullagh B."/>
            <person name="Bilham L."/>
            <person name="Robben J."/>
            <person name="Van der Schueren J."/>
            <person name="Grymonprez B."/>
            <person name="Chuang Y.J."/>
            <person name="Vandenbussche F."/>
            <person name="Braeken M."/>
            <person name="Weltjens I."/>
            <person name="Voet M."/>
            <person name="Bastiaens I."/>
            <person name="Aert R."/>
            <person name="Defoor E."/>
            <person name="Weitzenegger T."/>
            <person name="Bothe G."/>
            <person name="Ramsperger U."/>
            <person name="Hilbert H."/>
            <person name="Braun M."/>
            <person name="Holzer E."/>
            <person name="Brandt A."/>
            <person name="Peters S."/>
            <person name="van Staveren M."/>
            <person name="Dirske W."/>
            <person name="Mooijman P."/>
            <person name="Klein Lankhorst R."/>
            <person name="Rose M."/>
            <person name="Hauf J."/>
            <person name="Kotter P."/>
            <person name="Berneiser S."/>
            <person name="Hempel S."/>
            <person name="Feldpausch M."/>
            <person name="Lamberth S."/>
            <person name="Van den Daele H."/>
            <person name="De Keyser A."/>
            <person name="Buysshaert C."/>
            <person name="Gielen J."/>
            <person name="Villarroel R."/>
            <person name="De Clercq R."/>
            <person name="Van Montagu M."/>
            <person name="Rogers J."/>
            <person name="Cronin A."/>
            <person name="Quail M."/>
            <person name="Bray-Allen S."/>
            <person name="Clark L."/>
            <person name="Doggett J."/>
            <person name="Hall S."/>
            <person name="Kay M."/>
            <person name="Lennard N."/>
            <person name="McLay K."/>
            <person name="Mayes R."/>
            <person name="Pettett A."/>
            <person name="Rajandream M.A."/>
            <person name="Lyne M."/>
            <person name="Benes V."/>
            <person name="Rechmann S."/>
            <person name="Borkova D."/>
            <person name="Blocker H."/>
            <person name="Scharfe M."/>
            <person name="Grimm M."/>
            <person name="Lohnert T.H."/>
            <person name="Dose S."/>
            <person name="de Haan M."/>
            <person name="Maarse A."/>
            <person name="Schafer M."/>
            <person name="Muller-Auer S."/>
            <person name="Gabel C."/>
            <person name="Fuchs M."/>
            <person name="Fartmann B."/>
            <person name="Granderath K."/>
            <person name="Dauner D."/>
            <person name="Herzl A."/>
            <person name="Neumann S."/>
            <person name="Argiriou A."/>
            <person name="Vitale D."/>
            <person name="Liguori R."/>
            <person name="Piravandi E."/>
            <person name="Massenet O."/>
            <person name="Quigley F."/>
            <person name="Clabauld G."/>
            <person name="Mundlein A."/>
            <person name="Felber R."/>
            <person name="Schnabl S."/>
            <person name="Hiller R."/>
            <person name="Schmidt W."/>
            <person name="Lecharny A."/>
            <person name="Aubourg S."/>
            <person name="Chefdor F."/>
            <person name="Cooke R."/>
            <person name="Berger C."/>
            <person name="Montfort A."/>
            <person name="Casacuberta E."/>
            <person name="Gibbons T."/>
            <person name="Weber N."/>
            <person name="Vandenbol M."/>
            <person name="Bargues M."/>
            <person name="Terol J."/>
            <person name="Torres A."/>
            <person name="Perez-Perez A."/>
            <person name="Purnelle B."/>
            <person name="Bent E."/>
            <person name="Johnson S."/>
            <person name="Tacon D."/>
            <person name="Jesse T."/>
            <person name="Heijnen L."/>
            <person name="Schwarz S."/>
            <person name="Scholler P."/>
            <person name="Heber S."/>
            <person name="Francs P."/>
            <person name="Bielke C."/>
            <person name="Frishman D."/>
            <person name="Haase D."/>
            <person name="Lemcke K."/>
            <person name="Mewes H.W."/>
            <person name="Stocker S."/>
            <person name="Zaccaria P."/>
            <person name="Bevan M."/>
            <person name="Wilson R.K."/>
            <person name="de la Bastide M."/>
            <person name="Habermann K."/>
            <person name="Parnell L."/>
            <person name="Dedhia N."/>
            <person name="Gnoj L."/>
            <person name="Schutz K."/>
            <person name="Huang E."/>
            <person name="Spiegel L."/>
            <person name="Sehkon M."/>
            <person name="Murray J."/>
            <person name="Sheet P."/>
            <person name="Cordes M."/>
            <person name="Abu-Threideh J."/>
            <person name="Stoneking T."/>
            <person name="Kalicki J."/>
            <person name="Graves T."/>
            <person name="Harmon G."/>
            <person name="Edwards J."/>
            <person name="Latreille P."/>
            <person name="Courtney L."/>
            <person name="Cloud J."/>
            <person name="Abbott A."/>
            <person name="Scott K."/>
            <person name="Johnson D."/>
            <person name="Minx P."/>
            <person name="Bentley D."/>
            <person name="Fulton B."/>
            <person name="Miller N."/>
            <person name="Greco T."/>
            <person name="Kemp K."/>
            <person name="Kramer J."/>
            <person name="Fulton L."/>
            <person name="Mardis E."/>
            <person name="Dante M."/>
            <person name="Pepin K."/>
            <person name="Hillier L."/>
            <person name="Nelson J."/>
            <person name="Spieth J."/>
            <person name="Ryan E."/>
            <person name="Andrews S."/>
            <person name="Geisel C."/>
            <person name="Layman D."/>
            <person name="Du H."/>
            <person name="Ali J."/>
            <person name="Berghoff A."/>
            <person name="Jones K."/>
            <person name="Drone K."/>
            <person name="Cotton M."/>
            <person name="Joshu C."/>
            <person name="Antonoiu B."/>
            <person name="Zidanic M."/>
            <person name="Strong C."/>
            <person name="Sun H."/>
            <person name="Lamar B."/>
            <person name="Yordan C."/>
            <person name="Ma P."/>
            <person name="Zhong J."/>
            <person name="Preston R."/>
            <person name="Vil D."/>
            <person name="Shekher M."/>
            <person name="Matero A."/>
            <person name="Shah R."/>
            <person name="Swaby I.K."/>
            <person name="O'Shaughnessy A."/>
            <person name="Rodriguez M."/>
            <person name="Hoffmann J."/>
            <person name="Till S."/>
            <person name="Granat S."/>
            <person name="Shohdy N."/>
            <person name="Hasegawa A."/>
            <person name="Hameed A."/>
            <person name="Lodhi M."/>
            <person name="Johnson A."/>
            <person name="Chen E."/>
            <person name="Marra M."/>
            <person name="Martienssen R."/>
            <person name="McCombie W.R."/>
        </authorList>
    </citation>
    <scope>NUCLEOTIDE SEQUENCE [LARGE SCALE GENOMIC DNA]</scope>
    <source>
        <strain evidence="14">cv. Columbia</strain>
    </source>
</reference>
<evidence type="ECO:0000256" key="9">
    <source>
        <dbReference type="PROSITE-ProRule" id="PRU00175"/>
    </source>
</evidence>
<dbReference type="SUPFAM" id="SSF57850">
    <property type="entry name" value="RING/U-box"/>
    <property type="match status" value="1"/>
</dbReference>
<gene>
    <name evidence="13 15" type="primary">ATL4H</name>
    <name evidence="12 13" type="ordered locus">At4g17905</name>
</gene>
<evidence type="ECO:0000256" key="6">
    <source>
        <dbReference type="ARBA" id="ARBA00022771"/>
    </source>
</evidence>
<dbReference type="Pfam" id="PF13639">
    <property type="entry name" value="zf-RING_2"/>
    <property type="match status" value="1"/>
</dbReference>
<dbReference type="TAIR" id="AT4G17905">
    <property type="gene designation" value="ATL4H"/>
</dbReference>
<evidence type="ECO:0000256" key="7">
    <source>
        <dbReference type="ARBA" id="ARBA00022786"/>
    </source>
</evidence>
<dbReference type="InterPro" id="IPR044600">
    <property type="entry name" value="ATL1/ATL16-like"/>
</dbReference>
<dbReference type="PROSITE" id="PS50089">
    <property type="entry name" value="ZF_RING_2"/>
    <property type="match status" value="1"/>
</dbReference>
<dbReference type="RefSeq" id="NP_001329841.1">
    <property type="nucleotide sequence ID" value="NM_001341245.1"/>
</dbReference>
<dbReference type="ExpressionAtlas" id="A0A1P8B8Z6">
    <property type="expression patterns" value="baseline and differential"/>
</dbReference>
<evidence type="ECO:0000256" key="8">
    <source>
        <dbReference type="ARBA" id="ARBA00022833"/>
    </source>
</evidence>
<evidence type="ECO:0000256" key="5">
    <source>
        <dbReference type="ARBA" id="ARBA00022723"/>
    </source>
</evidence>
<dbReference type="CDD" id="cd16461">
    <property type="entry name" value="RING-H2_EL5-like"/>
    <property type="match status" value="1"/>
</dbReference>
<dbReference type="AlphaFoldDB" id="A0A1P8B8Z6"/>
<keyword evidence="10" id="KW-1133">Transmembrane helix</keyword>
<reference evidence="14" key="2">
    <citation type="journal article" date="2017" name="Plant J.">
        <title>Araport11: a complete reannotation of the Arabidopsis thaliana reference genome.</title>
        <authorList>
            <person name="Cheng C.Y."/>
            <person name="Krishnakumar V."/>
            <person name="Chan A.P."/>
            <person name="Thibaud-Nissen F."/>
            <person name="Schobel S."/>
            <person name="Town C.D."/>
        </authorList>
    </citation>
    <scope>GENOME REANNOTATION</scope>
    <source>
        <strain evidence="14">cv. Columbia</strain>
    </source>
</reference>
<keyword evidence="7" id="KW-0833">Ubl conjugation pathway</keyword>
<keyword evidence="8" id="KW-0862">Zinc</keyword>
<keyword evidence="10" id="KW-0472">Membrane</keyword>
<dbReference type="EC" id="2.3.2.27" evidence="3"/>
<organism evidence="13 14">
    <name type="scientific">Arabidopsis thaliana</name>
    <name type="common">Mouse-ear cress</name>
    <dbReference type="NCBI Taxonomy" id="3702"/>
    <lineage>
        <taxon>Eukaryota</taxon>
        <taxon>Viridiplantae</taxon>
        <taxon>Streptophyta</taxon>
        <taxon>Embryophyta</taxon>
        <taxon>Tracheophyta</taxon>
        <taxon>Spermatophyta</taxon>
        <taxon>Magnoliopsida</taxon>
        <taxon>eudicotyledons</taxon>
        <taxon>Gunneridae</taxon>
        <taxon>Pentapetalae</taxon>
        <taxon>rosids</taxon>
        <taxon>malvids</taxon>
        <taxon>Brassicales</taxon>
        <taxon>Brassicaceae</taxon>
        <taxon>Camelineae</taxon>
        <taxon>Arabidopsis</taxon>
    </lineage>
</organism>
<evidence type="ECO:0000313" key="15">
    <source>
        <dbReference type="TAIR" id="AT4G17905"/>
    </source>
</evidence>
<evidence type="ECO:0000256" key="1">
    <source>
        <dbReference type="ARBA" id="ARBA00000900"/>
    </source>
</evidence>
<dbReference type="GO" id="GO:0061630">
    <property type="term" value="F:ubiquitin protein ligase activity"/>
    <property type="evidence" value="ECO:0007669"/>
    <property type="project" value="UniProtKB-EC"/>
</dbReference>
<dbReference type="SMART" id="SM00184">
    <property type="entry name" value="RING"/>
    <property type="match status" value="1"/>
</dbReference>
<feature type="domain" description="RING-type" evidence="11">
    <location>
        <begin position="181"/>
        <end position="223"/>
    </location>
</feature>
<evidence type="ECO:0000313" key="14">
    <source>
        <dbReference type="Proteomes" id="UP000006548"/>
    </source>
</evidence>
<evidence type="ECO:0000256" key="2">
    <source>
        <dbReference type="ARBA" id="ARBA00004906"/>
    </source>
</evidence>
<dbReference type="InterPro" id="IPR013083">
    <property type="entry name" value="Znf_RING/FYVE/PHD"/>
</dbReference>
<evidence type="ECO:0000313" key="13">
    <source>
        <dbReference type="EMBL" id="ANM68060.1"/>
    </source>
</evidence>
<protein>
    <recommendedName>
        <fullName evidence="3">RING-type E3 ubiquitin transferase</fullName>
        <ecNumber evidence="3">2.3.2.27</ecNumber>
    </recommendedName>
</protein>
<sequence length="336" mass="37415">MNTLINVTQSLINPSRILFFFCLSSFMESDPNPSAWNQYINPRDCTQGLCSTFCPQWCTYINFSPPPISYEQFLNDGVASNPNLSPLVIAIFGIFATAFLLAAYYTLVSKYCANDTTNEAASESGRSDIILDVNSPERGDQDDPFALESSTAGLDDTLIKKIGFFKLKKHQNGFKINGTDCSICLGEFNEDESLRLLPKCNHTFHVVCIDRWLKSHSNCPLCRAKIIVPTTQQPEHHVVVMNLDRFTSNVGSAEGNVVVDDHREEVSVSISSHHPSWFSAADIVLRISRDGEEEEGNYDLENGNREKLVDLKRSFSSGGLVLGTQGRTRRSLNICP</sequence>
<keyword evidence="5" id="KW-0479">Metal-binding</keyword>